<dbReference type="Pfam" id="PF01553">
    <property type="entry name" value="Acyltransferase"/>
    <property type="match status" value="1"/>
</dbReference>
<reference evidence="5" key="1">
    <citation type="journal article" date="2021" name="PeerJ">
        <title>Extensive microbial diversity within the chicken gut microbiome revealed by metagenomics and culture.</title>
        <authorList>
            <person name="Gilroy R."/>
            <person name="Ravi A."/>
            <person name="Getino M."/>
            <person name="Pursley I."/>
            <person name="Horton D.L."/>
            <person name="Alikhan N.F."/>
            <person name="Baker D."/>
            <person name="Gharbi K."/>
            <person name="Hall N."/>
            <person name="Watson M."/>
            <person name="Adriaenssens E.M."/>
            <person name="Foster-Nyarko E."/>
            <person name="Jarju S."/>
            <person name="Secka A."/>
            <person name="Antonio M."/>
            <person name="Oren A."/>
            <person name="Chaudhuri R.R."/>
            <person name="La Ragione R."/>
            <person name="Hildebrand F."/>
            <person name="Pallen M.J."/>
        </authorList>
    </citation>
    <scope>NUCLEOTIDE SEQUENCE</scope>
    <source>
        <strain evidence="5">578</strain>
    </source>
</reference>
<evidence type="ECO:0000256" key="2">
    <source>
        <dbReference type="ARBA" id="ARBA00023315"/>
    </source>
</evidence>
<gene>
    <name evidence="5" type="ORF">K8U78_00585</name>
</gene>
<proteinExistence type="predicted"/>
<keyword evidence="1" id="KW-0808">Transferase</keyword>
<dbReference type="GO" id="GO:0006654">
    <property type="term" value="P:phosphatidic acid biosynthetic process"/>
    <property type="evidence" value="ECO:0007669"/>
    <property type="project" value="TreeGrafter"/>
</dbReference>
<dbReference type="PANTHER" id="PTHR10434:SF66">
    <property type="entry name" value="PHOSPHOLIPID_GLYCEROL ACYLTRANSFERASE DOMAIN-CONTAINING PROTEIN"/>
    <property type="match status" value="1"/>
</dbReference>
<protein>
    <submittedName>
        <fullName evidence="5">1-acyl-sn-glycerol-3-phosphate acyltransferase</fullName>
    </submittedName>
</protein>
<dbReference type="SUPFAM" id="SSF69593">
    <property type="entry name" value="Glycerol-3-phosphate (1)-acyltransferase"/>
    <property type="match status" value="1"/>
</dbReference>
<dbReference type="Proteomes" id="UP000715651">
    <property type="component" value="Unassembled WGS sequence"/>
</dbReference>
<evidence type="ECO:0000256" key="3">
    <source>
        <dbReference type="SAM" id="MobiDB-lite"/>
    </source>
</evidence>
<evidence type="ECO:0000313" key="5">
    <source>
        <dbReference type="EMBL" id="HJF17669.1"/>
    </source>
</evidence>
<evidence type="ECO:0000313" key="6">
    <source>
        <dbReference type="Proteomes" id="UP000715651"/>
    </source>
</evidence>
<dbReference type="GO" id="GO:0003841">
    <property type="term" value="F:1-acylglycerol-3-phosphate O-acyltransferase activity"/>
    <property type="evidence" value="ECO:0007669"/>
    <property type="project" value="TreeGrafter"/>
</dbReference>
<sequence length="368" mass="42342">MIVGGDKQAVIDNIQRNFALGEMNRKVEINDPKITDRDARLSLVERHLAYTRTWRYTAKNWAARTIVHALADLLNWRTKYVGLEKVRSIRSGAIVTSNHFSPLENMTVTAAMRHSGHRRTYIISQDTNFAMPGFLGFFLKYYDTIPITKSHVYLSRQFPAIIDQLLSRGRFVLIYPEEEMWFNYRRPRPEKHGAFDFAARAGVPIVPCFVEMRDKKSADNEQFMKTRTIIHILDPIYPDPELSVQENSSFMRAQDYREKVEAYERIYGKSVDAPLSAEDIAGWREPLKSAEQLGLDAELDSAFDLETRSSAVEALARKEEKKAARQARWKRFTSRRSSQNAPDYQSAESSAELSSAEETDSEHPDFSE</sequence>
<reference evidence="5" key="2">
    <citation type="submission" date="2021-09" db="EMBL/GenBank/DDBJ databases">
        <authorList>
            <person name="Gilroy R."/>
        </authorList>
    </citation>
    <scope>NUCLEOTIDE SEQUENCE</scope>
    <source>
        <strain evidence="5">578</strain>
    </source>
</reference>
<keyword evidence="2 5" id="KW-0012">Acyltransferase</keyword>
<feature type="region of interest" description="Disordered" evidence="3">
    <location>
        <begin position="326"/>
        <end position="368"/>
    </location>
</feature>
<dbReference type="CDD" id="cd07989">
    <property type="entry name" value="LPLAT_AGPAT-like"/>
    <property type="match status" value="1"/>
</dbReference>
<dbReference type="SMART" id="SM00563">
    <property type="entry name" value="PlsC"/>
    <property type="match status" value="1"/>
</dbReference>
<feature type="domain" description="Phospholipid/glycerol acyltransferase" evidence="4">
    <location>
        <begin position="93"/>
        <end position="213"/>
    </location>
</feature>
<accession>A0A921FU85</accession>
<dbReference type="InterPro" id="IPR002123">
    <property type="entry name" value="Plipid/glycerol_acylTrfase"/>
</dbReference>
<organism evidence="5 6">
    <name type="scientific">Aeriscardovia aeriphila</name>
    <dbReference type="NCBI Taxonomy" id="218139"/>
    <lineage>
        <taxon>Bacteria</taxon>
        <taxon>Bacillati</taxon>
        <taxon>Actinomycetota</taxon>
        <taxon>Actinomycetes</taxon>
        <taxon>Bifidobacteriales</taxon>
        <taxon>Bifidobacteriaceae</taxon>
        <taxon>Aeriscardovia</taxon>
    </lineage>
</organism>
<name>A0A921FU85_9BIFI</name>
<dbReference type="EMBL" id="DYWK01000002">
    <property type="protein sequence ID" value="HJF17669.1"/>
    <property type="molecule type" value="Genomic_DNA"/>
</dbReference>
<dbReference type="AlphaFoldDB" id="A0A921FU85"/>
<evidence type="ECO:0000259" key="4">
    <source>
        <dbReference type="SMART" id="SM00563"/>
    </source>
</evidence>
<comment type="caution">
    <text evidence="5">The sequence shown here is derived from an EMBL/GenBank/DDBJ whole genome shotgun (WGS) entry which is preliminary data.</text>
</comment>
<evidence type="ECO:0000256" key="1">
    <source>
        <dbReference type="ARBA" id="ARBA00022679"/>
    </source>
</evidence>
<dbReference type="PANTHER" id="PTHR10434">
    <property type="entry name" value="1-ACYL-SN-GLYCEROL-3-PHOSPHATE ACYLTRANSFERASE"/>
    <property type="match status" value="1"/>
</dbReference>